<evidence type="ECO:0000256" key="4">
    <source>
        <dbReference type="ARBA" id="ARBA00022598"/>
    </source>
</evidence>
<evidence type="ECO:0000256" key="10">
    <source>
        <dbReference type="ARBA" id="ARBA00044054"/>
    </source>
</evidence>
<dbReference type="InterPro" id="IPR033910">
    <property type="entry name" value="GluRS_core"/>
</dbReference>
<dbReference type="HAMAP" id="MF_00022">
    <property type="entry name" value="Glu_tRNA_synth_type1"/>
    <property type="match status" value="1"/>
</dbReference>
<keyword evidence="7" id="KW-0648">Protein biosynthesis</keyword>
<dbReference type="CDD" id="cd00808">
    <property type="entry name" value="GluRS_core"/>
    <property type="match status" value="1"/>
</dbReference>
<dbReference type="EC" id="6.1.1.17" evidence="3"/>
<dbReference type="FunCoup" id="T1IFM6">
    <property type="interactions" value="660"/>
</dbReference>
<evidence type="ECO:0000313" key="19">
    <source>
        <dbReference type="EnsemblMetazoa" id="RPRC015095-PA"/>
    </source>
</evidence>
<keyword evidence="20" id="KW-1185">Reference proteome</keyword>
<accession>T1IFM6</accession>
<evidence type="ECO:0000256" key="3">
    <source>
        <dbReference type="ARBA" id="ARBA00012835"/>
    </source>
</evidence>
<sequence length="503" mass="57797">KMDKKLLFKLCGSSIRSYCSRKKVRLRFAPSPTGNLHLGGLRTALYNYLFARSQNGKFILRIEDTDKKRVISGATEKIIQDLLWCGLIPDEGPTIGGPYAPYTQSERQELYKKSADQLLKKDAAYYCFCTEKRLDMLRKDALRRNMVPKYDNRCRNLKPQEVTSKLSSGIERCIRFKLTDSLPFSDIIYGTVLHEVEDIEGDPVILKKDGWPTYHLASVVDDYFMDITHVIRGVEWLQSTNKHLMIYSALGFTPPVFAHLPLLLNRDGSKFSKRQQSLSVESLRENGILPKSLINFIIHLSSGFHNKESNQSYALEELVNKFDLKTVGTSSSRLAFDRLQEFNRLEIIRQVNSSQEIDAIVVNVRELVKNSFPERKCELELDYEHIKKILLWSAPRLSTLKDLVKKDLEFLWINPRTADLPVENINVLIQLKEELSKEAFDDKTNLNMFIRKFSHSKSIPYKELMLLMRKVLSGLQNGPGVAEMLTILGKETSLSRIEAAVRK</sequence>
<dbReference type="Pfam" id="PF19269">
    <property type="entry name" value="Anticodon_2"/>
    <property type="match status" value="1"/>
</dbReference>
<dbReference type="Gene3D" id="3.40.50.620">
    <property type="entry name" value="HUPs"/>
    <property type="match status" value="1"/>
</dbReference>
<evidence type="ECO:0000256" key="15">
    <source>
        <dbReference type="ARBA" id="ARBA00047479"/>
    </source>
</evidence>
<evidence type="ECO:0000256" key="5">
    <source>
        <dbReference type="ARBA" id="ARBA00022741"/>
    </source>
</evidence>
<evidence type="ECO:0000256" key="9">
    <source>
        <dbReference type="ARBA" id="ARBA00030865"/>
    </source>
</evidence>
<comment type="catalytic activity">
    <reaction evidence="16">
        <text>tRNA(Gln) + L-glutamate + ATP = L-glutamyl-tRNA(Gln) + AMP + diphosphate</text>
        <dbReference type="Rhea" id="RHEA:64612"/>
        <dbReference type="Rhea" id="RHEA-COMP:9662"/>
        <dbReference type="Rhea" id="RHEA-COMP:9684"/>
        <dbReference type="ChEBI" id="CHEBI:29985"/>
        <dbReference type="ChEBI" id="CHEBI:30616"/>
        <dbReference type="ChEBI" id="CHEBI:33019"/>
        <dbReference type="ChEBI" id="CHEBI:78442"/>
        <dbReference type="ChEBI" id="CHEBI:78520"/>
        <dbReference type="ChEBI" id="CHEBI:456215"/>
    </reaction>
    <physiologicalReaction direction="left-to-right" evidence="16">
        <dbReference type="Rhea" id="RHEA:64613"/>
    </physiologicalReaction>
</comment>
<dbReference type="InterPro" id="IPR004527">
    <property type="entry name" value="Glu-tRNA-ligase_bac/mito"/>
</dbReference>
<feature type="domain" description="Glutamyl/glutaminyl-tRNA synthetase class Ib catalytic" evidence="17">
    <location>
        <begin position="23"/>
        <end position="335"/>
    </location>
</feature>
<dbReference type="Proteomes" id="UP000015103">
    <property type="component" value="Unassembled WGS sequence"/>
</dbReference>
<dbReference type="PANTHER" id="PTHR43311:SF2">
    <property type="entry name" value="GLUTAMATE--TRNA LIGASE, MITOCHONDRIAL-RELATED"/>
    <property type="match status" value="1"/>
</dbReference>
<evidence type="ECO:0000256" key="13">
    <source>
        <dbReference type="ARBA" id="ARBA00044313"/>
    </source>
</evidence>
<evidence type="ECO:0000256" key="8">
    <source>
        <dbReference type="ARBA" id="ARBA00023146"/>
    </source>
</evidence>
<evidence type="ECO:0000259" key="18">
    <source>
        <dbReference type="Pfam" id="PF19269"/>
    </source>
</evidence>
<keyword evidence="5" id="KW-0547">Nucleotide-binding</keyword>
<dbReference type="Gene3D" id="1.10.10.350">
    <property type="match status" value="1"/>
</dbReference>
<dbReference type="EC" id="6.1.1.24" evidence="10"/>
<dbReference type="FunFam" id="3.40.50.620:FF:000045">
    <property type="entry name" value="Glutamate--tRNA ligase, mitochondrial"/>
    <property type="match status" value="1"/>
</dbReference>
<evidence type="ECO:0000256" key="12">
    <source>
        <dbReference type="ARBA" id="ARBA00044251"/>
    </source>
</evidence>
<evidence type="ECO:0000256" key="14">
    <source>
        <dbReference type="ARBA" id="ARBA00047366"/>
    </source>
</evidence>
<dbReference type="InterPro" id="IPR020751">
    <property type="entry name" value="aa-tRNA-synth_I_codon-bd_sub2"/>
</dbReference>
<dbReference type="PANTHER" id="PTHR43311">
    <property type="entry name" value="GLUTAMATE--TRNA LIGASE"/>
    <property type="match status" value="1"/>
</dbReference>
<name>T1IFM6_RHOPR</name>
<keyword evidence="6" id="KW-0067">ATP-binding</keyword>
<dbReference type="InParanoid" id="T1IFM6"/>
<dbReference type="NCBIfam" id="TIGR00464">
    <property type="entry name" value="gltX_bact"/>
    <property type="match status" value="1"/>
</dbReference>
<evidence type="ECO:0000256" key="6">
    <source>
        <dbReference type="ARBA" id="ARBA00022840"/>
    </source>
</evidence>
<comment type="subcellular location">
    <subcellularLocation>
        <location evidence="1">Mitochondrion</location>
    </subcellularLocation>
</comment>
<keyword evidence="4" id="KW-0436">Ligase</keyword>
<dbReference type="InterPro" id="IPR000924">
    <property type="entry name" value="Glu/Gln-tRNA-synth"/>
</dbReference>
<dbReference type="GO" id="GO:0005739">
    <property type="term" value="C:mitochondrion"/>
    <property type="evidence" value="ECO:0007669"/>
    <property type="project" value="UniProtKB-SubCell"/>
</dbReference>
<protein>
    <recommendedName>
        <fullName evidence="11">Nondiscriminating glutamyl-tRNA synthetase EARS2, mitochondrial</fullName>
        <ecNumber evidence="3">6.1.1.17</ecNumber>
        <ecNumber evidence="10">6.1.1.24</ecNumber>
    </recommendedName>
    <alternativeName>
        <fullName evidence="13">Glutamate--tRNA(Gln) ligase EARS2, mitochondrial</fullName>
    </alternativeName>
    <alternativeName>
        <fullName evidence="9">Glutamyl-tRNA synthetase</fullName>
    </alternativeName>
    <alternativeName>
        <fullName evidence="12">Mitochondrial glutamyl-tRNA synthetase</fullName>
    </alternativeName>
</protein>
<dbReference type="GO" id="GO:0000049">
    <property type="term" value="F:tRNA binding"/>
    <property type="evidence" value="ECO:0007669"/>
    <property type="project" value="InterPro"/>
</dbReference>
<dbReference type="InterPro" id="IPR020058">
    <property type="entry name" value="Glu/Gln-tRNA-synth_Ib_cat-dom"/>
</dbReference>
<dbReference type="AlphaFoldDB" id="T1IFM6"/>
<dbReference type="EMBL" id="ACPB03005600">
    <property type="status" value="NOT_ANNOTATED_CDS"/>
    <property type="molecule type" value="Genomic_DNA"/>
</dbReference>
<dbReference type="VEuPathDB" id="VectorBase:RPRC015095"/>
<evidence type="ECO:0000256" key="11">
    <source>
        <dbReference type="ARBA" id="ARBA00044142"/>
    </source>
</evidence>
<dbReference type="GO" id="GO:0004818">
    <property type="term" value="F:glutamate-tRNA ligase activity"/>
    <property type="evidence" value="ECO:0007669"/>
    <property type="project" value="UniProtKB-EC"/>
</dbReference>
<dbReference type="OMA" id="QAPRYDN"/>
<evidence type="ECO:0000256" key="16">
    <source>
        <dbReference type="ARBA" id="ARBA00047689"/>
    </source>
</evidence>
<comment type="similarity">
    <text evidence="2">Belongs to the class-I aminoacyl-tRNA synthetase family. Glutamate--tRNA ligase type 1 subfamily.</text>
</comment>
<dbReference type="GO" id="GO:0005524">
    <property type="term" value="F:ATP binding"/>
    <property type="evidence" value="ECO:0007669"/>
    <property type="project" value="UniProtKB-KW"/>
</dbReference>
<dbReference type="EnsemblMetazoa" id="RPRC015095-RA">
    <property type="protein sequence ID" value="RPRC015095-PA"/>
    <property type="gene ID" value="RPRC015095"/>
</dbReference>
<comment type="catalytic activity">
    <reaction evidence="15">
        <text>tRNA(Glx) + L-glutamate + ATP = L-glutamyl-tRNA(Glx) + AMP + diphosphate</text>
        <dbReference type="Rhea" id="RHEA:18397"/>
        <dbReference type="Rhea" id="RHEA-COMP:9713"/>
        <dbReference type="Rhea" id="RHEA-COMP:9716"/>
        <dbReference type="ChEBI" id="CHEBI:29985"/>
        <dbReference type="ChEBI" id="CHEBI:30616"/>
        <dbReference type="ChEBI" id="CHEBI:33019"/>
        <dbReference type="ChEBI" id="CHEBI:78442"/>
        <dbReference type="ChEBI" id="CHEBI:78520"/>
        <dbReference type="ChEBI" id="CHEBI:456215"/>
        <dbReference type="EC" id="6.1.1.24"/>
    </reaction>
    <physiologicalReaction direction="left-to-right" evidence="15">
        <dbReference type="Rhea" id="RHEA:18398"/>
    </physiologicalReaction>
</comment>
<dbReference type="Pfam" id="PF00749">
    <property type="entry name" value="tRNA-synt_1c"/>
    <property type="match status" value="1"/>
</dbReference>
<dbReference type="InterPro" id="IPR001412">
    <property type="entry name" value="aa-tRNA-synth_I_CS"/>
</dbReference>
<dbReference type="InterPro" id="IPR045462">
    <property type="entry name" value="aa-tRNA-synth_I_cd-bd"/>
</dbReference>
<evidence type="ECO:0000313" key="20">
    <source>
        <dbReference type="Proteomes" id="UP000015103"/>
    </source>
</evidence>
<evidence type="ECO:0000256" key="7">
    <source>
        <dbReference type="ARBA" id="ARBA00022917"/>
    </source>
</evidence>
<dbReference type="GO" id="GO:0006424">
    <property type="term" value="P:glutamyl-tRNA aminoacylation"/>
    <property type="evidence" value="ECO:0007669"/>
    <property type="project" value="InterPro"/>
</dbReference>
<dbReference type="PROSITE" id="PS00178">
    <property type="entry name" value="AA_TRNA_LIGASE_I"/>
    <property type="match status" value="1"/>
</dbReference>
<dbReference type="eggNOG" id="KOG1149">
    <property type="taxonomic scope" value="Eukaryota"/>
</dbReference>
<dbReference type="InterPro" id="IPR049940">
    <property type="entry name" value="GluQ/Sye"/>
</dbReference>
<feature type="domain" description="Aminoacyl-tRNA synthetase class I anticodon-binding" evidence="18">
    <location>
        <begin position="381"/>
        <end position="500"/>
    </location>
</feature>
<dbReference type="GO" id="GO:0050561">
    <property type="term" value="F:glutamate-tRNA(Gln) ligase activity"/>
    <property type="evidence" value="ECO:0007669"/>
    <property type="project" value="UniProtKB-EC"/>
</dbReference>
<dbReference type="HOGENOM" id="CLU_015768_6_1_1"/>
<comment type="catalytic activity">
    <reaction evidence="14">
        <text>tRNA(Glu) + L-glutamate + ATP = L-glutamyl-tRNA(Glu) + AMP + diphosphate</text>
        <dbReference type="Rhea" id="RHEA:23540"/>
        <dbReference type="Rhea" id="RHEA-COMP:9663"/>
        <dbReference type="Rhea" id="RHEA-COMP:9680"/>
        <dbReference type="ChEBI" id="CHEBI:29985"/>
        <dbReference type="ChEBI" id="CHEBI:30616"/>
        <dbReference type="ChEBI" id="CHEBI:33019"/>
        <dbReference type="ChEBI" id="CHEBI:78442"/>
        <dbReference type="ChEBI" id="CHEBI:78520"/>
        <dbReference type="ChEBI" id="CHEBI:456215"/>
        <dbReference type="EC" id="6.1.1.17"/>
    </reaction>
    <physiologicalReaction direction="left-to-right" evidence="14">
        <dbReference type="Rhea" id="RHEA:23541"/>
    </physiologicalReaction>
</comment>
<dbReference type="SUPFAM" id="SSF48163">
    <property type="entry name" value="An anticodon-binding domain of class I aminoacyl-tRNA synthetases"/>
    <property type="match status" value="1"/>
</dbReference>
<evidence type="ECO:0000256" key="2">
    <source>
        <dbReference type="ARBA" id="ARBA00007894"/>
    </source>
</evidence>
<dbReference type="PRINTS" id="PR00987">
    <property type="entry name" value="TRNASYNTHGLU"/>
</dbReference>
<dbReference type="InterPro" id="IPR008925">
    <property type="entry name" value="aa_tRNA-synth_I_cd-bd_sf"/>
</dbReference>
<evidence type="ECO:0000259" key="17">
    <source>
        <dbReference type="Pfam" id="PF00749"/>
    </source>
</evidence>
<proteinExistence type="inferred from homology"/>
<dbReference type="STRING" id="13249.T1IFM6"/>
<reference evidence="19" key="1">
    <citation type="submission" date="2015-05" db="UniProtKB">
        <authorList>
            <consortium name="EnsemblMetazoa"/>
        </authorList>
    </citation>
    <scope>IDENTIFICATION</scope>
</reference>
<dbReference type="InterPro" id="IPR014729">
    <property type="entry name" value="Rossmann-like_a/b/a_fold"/>
</dbReference>
<dbReference type="GO" id="GO:0008270">
    <property type="term" value="F:zinc ion binding"/>
    <property type="evidence" value="ECO:0007669"/>
    <property type="project" value="InterPro"/>
</dbReference>
<organism evidence="19 20">
    <name type="scientific">Rhodnius prolixus</name>
    <name type="common">Triatomid bug</name>
    <dbReference type="NCBI Taxonomy" id="13249"/>
    <lineage>
        <taxon>Eukaryota</taxon>
        <taxon>Metazoa</taxon>
        <taxon>Ecdysozoa</taxon>
        <taxon>Arthropoda</taxon>
        <taxon>Hexapoda</taxon>
        <taxon>Insecta</taxon>
        <taxon>Pterygota</taxon>
        <taxon>Neoptera</taxon>
        <taxon>Paraneoptera</taxon>
        <taxon>Hemiptera</taxon>
        <taxon>Heteroptera</taxon>
        <taxon>Panheteroptera</taxon>
        <taxon>Cimicomorpha</taxon>
        <taxon>Reduviidae</taxon>
        <taxon>Triatominae</taxon>
        <taxon>Rhodnius</taxon>
    </lineage>
</organism>
<keyword evidence="8" id="KW-0030">Aminoacyl-tRNA synthetase</keyword>
<dbReference type="SUPFAM" id="SSF52374">
    <property type="entry name" value="Nucleotidylyl transferase"/>
    <property type="match status" value="1"/>
</dbReference>
<evidence type="ECO:0000256" key="1">
    <source>
        <dbReference type="ARBA" id="ARBA00004173"/>
    </source>
</evidence>